<accession>A0A4Y2KJ52</accession>
<evidence type="ECO:0000313" key="1">
    <source>
        <dbReference type="EMBL" id="GBN01587.1"/>
    </source>
</evidence>
<keyword evidence="2" id="KW-1185">Reference proteome</keyword>
<reference evidence="1 2" key="1">
    <citation type="journal article" date="2019" name="Sci. Rep.">
        <title>Orb-weaving spider Araneus ventricosus genome elucidates the spidroin gene catalogue.</title>
        <authorList>
            <person name="Kono N."/>
            <person name="Nakamura H."/>
            <person name="Ohtoshi R."/>
            <person name="Moran D.A.P."/>
            <person name="Shinohara A."/>
            <person name="Yoshida Y."/>
            <person name="Fujiwara M."/>
            <person name="Mori M."/>
            <person name="Tomita M."/>
            <person name="Arakawa K."/>
        </authorList>
    </citation>
    <scope>NUCLEOTIDE SEQUENCE [LARGE SCALE GENOMIC DNA]</scope>
</reference>
<evidence type="ECO:0000313" key="2">
    <source>
        <dbReference type="Proteomes" id="UP000499080"/>
    </source>
</evidence>
<protein>
    <submittedName>
        <fullName evidence="1">Uncharacterized protein</fullName>
    </submittedName>
</protein>
<proteinExistence type="predicted"/>
<dbReference type="EMBL" id="BGPR01004631">
    <property type="protein sequence ID" value="GBN01587.1"/>
    <property type="molecule type" value="Genomic_DNA"/>
</dbReference>
<dbReference type="Proteomes" id="UP000499080">
    <property type="component" value="Unassembled WGS sequence"/>
</dbReference>
<comment type="caution">
    <text evidence="1">The sequence shown here is derived from an EMBL/GenBank/DDBJ whole genome shotgun (WGS) entry which is preliminary data.</text>
</comment>
<sequence>MKIQDDPSGYDCIDTRACLQLVLLKMTPSESRCFIPDQTLQQPVAKVSTNKSYGSLRFRLPLTLLFEFYQKDLQDIIFSLDYKKCYIRQRVGGHTKIFGQCERPHCT</sequence>
<gene>
    <name evidence="1" type="ORF">AVEN_244666_1</name>
</gene>
<organism evidence="1 2">
    <name type="scientific">Araneus ventricosus</name>
    <name type="common">Orbweaver spider</name>
    <name type="synonym">Epeira ventricosa</name>
    <dbReference type="NCBI Taxonomy" id="182803"/>
    <lineage>
        <taxon>Eukaryota</taxon>
        <taxon>Metazoa</taxon>
        <taxon>Ecdysozoa</taxon>
        <taxon>Arthropoda</taxon>
        <taxon>Chelicerata</taxon>
        <taxon>Arachnida</taxon>
        <taxon>Araneae</taxon>
        <taxon>Araneomorphae</taxon>
        <taxon>Entelegynae</taxon>
        <taxon>Araneoidea</taxon>
        <taxon>Araneidae</taxon>
        <taxon>Araneus</taxon>
    </lineage>
</organism>
<name>A0A4Y2KJ52_ARAVE</name>
<dbReference type="AlphaFoldDB" id="A0A4Y2KJ52"/>